<evidence type="ECO:0000313" key="10">
    <source>
        <dbReference type="EMBL" id="SVE41142.1"/>
    </source>
</evidence>
<keyword evidence="5" id="KW-0418">Kinase</keyword>
<dbReference type="EMBL" id="UINC01215458">
    <property type="protein sequence ID" value="SVE41142.1"/>
    <property type="molecule type" value="Genomic_DNA"/>
</dbReference>
<dbReference type="Pfam" id="PF00485">
    <property type="entry name" value="PRK"/>
    <property type="match status" value="1"/>
</dbReference>
<feature type="transmembrane region" description="Helical" evidence="8">
    <location>
        <begin position="68"/>
        <end position="86"/>
    </location>
</feature>
<evidence type="ECO:0000256" key="8">
    <source>
        <dbReference type="SAM" id="Phobius"/>
    </source>
</evidence>
<dbReference type="PRINTS" id="PR00478">
    <property type="entry name" value="PHRIBLKINASE"/>
</dbReference>
<comment type="similarity">
    <text evidence="1">Belongs to the phosphoribulokinase family.</text>
</comment>
<keyword evidence="6" id="KW-0067">ATP-binding</keyword>
<name>A0A383D9J6_9ZZZZ</name>
<dbReference type="Gene3D" id="3.40.50.300">
    <property type="entry name" value="P-loop containing nucleotide triphosphate hydrolases"/>
    <property type="match status" value="1"/>
</dbReference>
<accession>A0A383D9J6</accession>
<feature type="non-terminal residue" evidence="10">
    <location>
        <position position="1"/>
    </location>
</feature>
<proteinExistence type="inferred from homology"/>
<evidence type="ECO:0000256" key="1">
    <source>
        <dbReference type="ARBA" id="ARBA00009719"/>
    </source>
</evidence>
<dbReference type="SUPFAM" id="SSF52540">
    <property type="entry name" value="P-loop containing nucleoside triphosphate hydrolases"/>
    <property type="match status" value="1"/>
</dbReference>
<keyword evidence="8" id="KW-1133">Transmembrane helix</keyword>
<dbReference type="AlphaFoldDB" id="A0A383D9J6"/>
<evidence type="ECO:0000256" key="5">
    <source>
        <dbReference type="ARBA" id="ARBA00022777"/>
    </source>
</evidence>
<feature type="domain" description="Phosphoribulokinase/uridine kinase" evidence="9">
    <location>
        <begin position="104"/>
        <end position="236"/>
    </location>
</feature>
<keyword evidence="8" id="KW-0472">Membrane</keyword>
<organism evidence="10">
    <name type="scientific">marine metagenome</name>
    <dbReference type="NCBI Taxonomy" id="408172"/>
    <lineage>
        <taxon>unclassified sequences</taxon>
        <taxon>metagenomes</taxon>
        <taxon>ecological metagenomes</taxon>
    </lineage>
</organism>
<keyword evidence="4" id="KW-0547">Nucleotide-binding</keyword>
<evidence type="ECO:0000256" key="4">
    <source>
        <dbReference type="ARBA" id="ARBA00022741"/>
    </source>
</evidence>
<dbReference type="EC" id="2.7.1.19" evidence="2"/>
<feature type="non-terminal residue" evidence="10">
    <location>
        <position position="237"/>
    </location>
</feature>
<feature type="transmembrane region" description="Helical" evidence="8">
    <location>
        <begin position="20"/>
        <end position="47"/>
    </location>
</feature>
<evidence type="ECO:0000256" key="7">
    <source>
        <dbReference type="ARBA" id="ARBA00047663"/>
    </source>
</evidence>
<dbReference type="InterPro" id="IPR006083">
    <property type="entry name" value="PRK/URK"/>
</dbReference>
<dbReference type="GO" id="GO:0005975">
    <property type="term" value="P:carbohydrate metabolic process"/>
    <property type="evidence" value="ECO:0007669"/>
    <property type="project" value="InterPro"/>
</dbReference>
<comment type="catalytic activity">
    <reaction evidence="7">
        <text>D-ribulose 5-phosphate + ATP = D-ribulose 1,5-bisphosphate + ADP + H(+)</text>
        <dbReference type="Rhea" id="RHEA:19365"/>
        <dbReference type="ChEBI" id="CHEBI:15378"/>
        <dbReference type="ChEBI" id="CHEBI:30616"/>
        <dbReference type="ChEBI" id="CHEBI:57870"/>
        <dbReference type="ChEBI" id="CHEBI:58121"/>
        <dbReference type="ChEBI" id="CHEBI:456216"/>
        <dbReference type="EC" id="2.7.1.19"/>
    </reaction>
</comment>
<evidence type="ECO:0000256" key="3">
    <source>
        <dbReference type="ARBA" id="ARBA00022679"/>
    </source>
</evidence>
<gene>
    <name evidence="10" type="ORF">METZ01_LOCUS493996</name>
</gene>
<sequence>WLLWLVPLFALHQSKNSGGANYLIALFSIFFISYHVIYSSGANLVAFNHPISMNIMGWDYLYNSQVQSVLNTLMVSFGCLIGIQIYREGIQGNDYYHLGRKPLVIGITGDSGTGKSTFAKAVTKLFGSAATVNLEGDDYHNWDRESPMWKSVTHLNPRANRLFDLVRDLRTLLDGSSVNARSYDHLTGLFSSLKRKTSKNLILISGLHTLYLKSLVDEIDKSVYLMMDEKLRISFKT</sequence>
<dbReference type="GO" id="GO:0008974">
    <property type="term" value="F:phosphoribulokinase activity"/>
    <property type="evidence" value="ECO:0007669"/>
    <property type="project" value="UniProtKB-EC"/>
</dbReference>
<keyword evidence="3" id="KW-0808">Transferase</keyword>
<dbReference type="GO" id="GO:0005524">
    <property type="term" value="F:ATP binding"/>
    <property type="evidence" value="ECO:0007669"/>
    <property type="project" value="UniProtKB-KW"/>
</dbReference>
<dbReference type="InterPro" id="IPR006082">
    <property type="entry name" value="PRK"/>
</dbReference>
<evidence type="ECO:0000259" key="9">
    <source>
        <dbReference type="Pfam" id="PF00485"/>
    </source>
</evidence>
<evidence type="ECO:0000256" key="6">
    <source>
        <dbReference type="ARBA" id="ARBA00022840"/>
    </source>
</evidence>
<evidence type="ECO:0000256" key="2">
    <source>
        <dbReference type="ARBA" id="ARBA00012042"/>
    </source>
</evidence>
<keyword evidence="8" id="KW-0812">Transmembrane</keyword>
<protein>
    <recommendedName>
        <fullName evidence="2">phosphoribulokinase</fullName>
        <ecNumber evidence="2">2.7.1.19</ecNumber>
    </recommendedName>
</protein>
<dbReference type="InterPro" id="IPR027417">
    <property type="entry name" value="P-loop_NTPase"/>
</dbReference>
<reference evidence="10" key="1">
    <citation type="submission" date="2018-05" db="EMBL/GenBank/DDBJ databases">
        <authorList>
            <person name="Lanie J.A."/>
            <person name="Ng W.-L."/>
            <person name="Kazmierczak K.M."/>
            <person name="Andrzejewski T.M."/>
            <person name="Davidsen T.M."/>
            <person name="Wayne K.J."/>
            <person name="Tettelin H."/>
            <person name="Glass J.I."/>
            <person name="Rusch D."/>
            <person name="Podicherti R."/>
            <person name="Tsui H.-C.T."/>
            <person name="Winkler M.E."/>
        </authorList>
    </citation>
    <scope>NUCLEOTIDE SEQUENCE</scope>
</reference>